<sequence length="395" mass="44963">MASFDTDVNAAYGTAFAVLTKRFQDIQQVEDALQHACIKAMEKQQFETIANVKAWLIKVATHYILDELKKHKPDYVEHLDTISPVDTAYEYDDATLGLIFTCCHPSLSQDNQLALCLKWVMGFDNASIARALLISDKTLEQRITRTKRKIKANNIEFSLPTQSHLNTRIDAVMKVLYLIFNEGYFGNSGQVLVSNTLCKQAIYLMKLICRTYRDNAASHALLALMLFIQARTPARATDKVTLLEHQDRTKWDRAMISEADMLLQKSLKQDRPTSYHIQAAIAGLHSLATTYENTDWQQIVLLYDKLLTYDYSTAIIVNQAVALIQIDRLEQAQTKLDNVAPLLLHYPPYFIAYAHLLEHQGCYGEAIDKLNQAVLLSKSEAEIAFIKDKIQYLKH</sequence>
<dbReference type="SUPFAM" id="SSF88659">
    <property type="entry name" value="Sigma3 and sigma4 domains of RNA polymerase sigma factors"/>
    <property type="match status" value="1"/>
</dbReference>
<dbReference type="InterPro" id="IPR013324">
    <property type="entry name" value="RNA_pol_sigma_r3/r4-like"/>
</dbReference>
<gene>
    <name evidence="2" type="ORF">GCM10017161_12900</name>
</gene>
<dbReference type="PROSITE" id="PS00622">
    <property type="entry name" value="HTH_LUXR_1"/>
    <property type="match status" value="1"/>
</dbReference>
<dbReference type="Gene3D" id="1.25.40.10">
    <property type="entry name" value="Tetratricopeptide repeat domain"/>
    <property type="match status" value="1"/>
</dbReference>
<dbReference type="InterPro" id="IPR007627">
    <property type="entry name" value="RNA_pol_sigma70_r2"/>
</dbReference>
<dbReference type="RefSeq" id="WP_189768424.1">
    <property type="nucleotide sequence ID" value="NZ_BNCK01000003.1"/>
</dbReference>
<dbReference type="SUPFAM" id="SSF88946">
    <property type="entry name" value="Sigma2 domain of RNA polymerase sigma factors"/>
    <property type="match status" value="1"/>
</dbReference>
<dbReference type="InterPro" id="IPR013325">
    <property type="entry name" value="RNA_pol_sigma_r2"/>
</dbReference>
<dbReference type="EMBL" id="BNCK01000003">
    <property type="protein sequence ID" value="GHF86844.1"/>
    <property type="molecule type" value="Genomic_DNA"/>
</dbReference>
<dbReference type="InterPro" id="IPR046531">
    <property type="entry name" value="DUF6596"/>
</dbReference>
<dbReference type="PANTHER" id="PTHR47756:SF2">
    <property type="entry name" value="BLL6612 PROTEIN"/>
    <property type="match status" value="1"/>
</dbReference>
<dbReference type="Proteomes" id="UP000623842">
    <property type="component" value="Unassembled WGS sequence"/>
</dbReference>
<dbReference type="InterPro" id="IPR014284">
    <property type="entry name" value="RNA_pol_sigma-70_dom"/>
</dbReference>
<organism evidence="2 3">
    <name type="scientific">Thalassotalea marina</name>
    <dbReference type="NCBI Taxonomy" id="1673741"/>
    <lineage>
        <taxon>Bacteria</taxon>
        <taxon>Pseudomonadati</taxon>
        <taxon>Pseudomonadota</taxon>
        <taxon>Gammaproteobacteria</taxon>
        <taxon>Alteromonadales</taxon>
        <taxon>Colwelliaceae</taxon>
        <taxon>Thalassotalea</taxon>
    </lineage>
</organism>
<feature type="domain" description="HTH luxR-type" evidence="1">
    <location>
        <begin position="122"/>
        <end position="149"/>
    </location>
</feature>
<dbReference type="AlphaFoldDB" id="A0A919EJH5"/>
<keyword evidence="3" id="KW-1185">Reference proteome</keyword>
<name>A0A919EJH5_9GAMM</name>
<evidence type="ECO:0000259" key="1">
    <source>
        <dbReference type="PROSITE" id="PS00622"/>
    </source>
</evidence>
<proteinExistence type="predicted"/>
<reference evidence="2" key="1">
    <citation type="journal article" date="2014" name="Int. J. Syst. Evol. Microbiol.">
        <title>Complete genome sequence of Corynebacterium casei LMG S-19264T (=DSM 44701T), isolated from a smear-ripened cheese.</title>
        <authorList>
            <consortium name="US DOE Joint Genome Institute (JGI-PGF)"/>
            <person name="Walter F."/>
            <person name="Albersmeier A."/>
            <person name="Kalinowski J."/>
            <person name="Ruckert C."/>
        </authorList>
    </citation>
    <scope>NUCLEOTIDE SEQUENCE</scope>
    <source>
        <strain evidence="2">KCTC 42731</strain>
    </source>
</reference>
<accession>A0A919EJH5</accession>
<dbReference type="InterPro" id="IPR011990">
    <property type="entry name" value="TPR-like_helical_dom_sf"/>
</dbReference>
<dbReference type="GO" id="GO:0003700">
    <property type="term" value="F:DNA-binding transcription factor activity"/>
    <property type="evidence" value="ECO:0007669"/>
    <property type="project" value="InterPro"/>
</dbReference>
<reference evidence="2" key="2">
    <citation type="submission" date="2020-09" db="EMBL/GenBank/DDBJ databases">
        <authorList>
            <person name="Sun Q."/>
            <person name="Kim S."/>
        </authorList>
    </citation>
    <scope>NUCLEOTIDE SEQUENCE</scope>
    <source>
        <strain evidence="2">KCTC 42731</strain>
    </source>
</reference>
<dbReference type="Pfam" id="PF20239">
    <property type="entry name" value="DUF6596"/>
    <property type="match status" value="1"/>
</dbReference>
<dbReference type="Pfam" id="PF04542">
    <property type="entry name" value="Sigma70_r2"/>
    <property type="match status" value="1"/>
</dbReference>
<dbReference type="NCBIfam" id="TIGR02937">
    <property type="entry name" value="sigma70-ECF"/>
    <property type="match status" value="1"/>
</dbReference>
<comment type="caution">
    <text evidence="2">The sequence shown here is derived from an EMBL/GenBank/DDBJ whole genome shotgun (WGS) entry which is preliminary data.</text>
</comment>
<dbReference type="SUPFAM" id="SSF48452">
    <property type="entry name" value="TPR-like"/>
    <property type="match status" value="1"/>
</dbReference>
<dbReference type="PANTHER" id="PTHR47756">
    <property type="entry name" value="BLL6612 PROTEIN-RELATED"/>
    <property type="match status" value="1"/>
</dbReference>
<dbReference type="InterPro" id="IPR000792">
    <property type="entry name" value="Tscrpt_reg_LuxR_C"/>
</dbReference>
<evidence type="ECO:0000313" key="2">
    <source>
        <dbReference type="EMBL" id="GHF86844.1"/>
    </source>
</evidence>
<protein>
    <submittedName>
        <fullName evidence="2">RNA polymerase sigma-70 factor, ECF subfamily protein</fullName>
    </submittedName>
</protein>
<dbReference type="Gene3D" id="1.10.1740.10">
    <property type="match status" value="1"/>
</dbReference>
<dbReference type="GO" id="GO:0006352">
    <property type="term" value="P:DNA-templated transcription initiation"/>
    <property type="evidence" value="ECO:0007669"/>
    <property type="project" value="InterPro"/>
</dbReference>
<evidence type="ECO:0000313" key="3">
    <source>
        <dbReference type="Proteomes" id="UP000623842"/>
    </source>
</evidence>